<accession>A0ABS7ZR27</accession>
<dbReference type="Proteomes" id="UP000714380">
    <property type="component" value="Unassembled WGS sequence"/>
</dbReference>
<evidence type="ECO:0000313" key="2">
    <source>
        <dbReference type="Proteomes" id="UP000714380"/>
    </source>
</evidence>
<protein>
    <submittedName>
        <fullName evidence="1">Uncharacterized protein</fullName>
    </submittedName>
</protein>
<proteinExistence type="predicted"/>
<reference evidence="1 2" key="1">
    <citation type="submission" date="2020-12" db="EMBL/GenBank/DDBJ databases">
        <title>Novel Thalassolituus-related marine hydrocarbonoclastic bacteria mediated algae-derived hydrocarbons mineralization in twilight zone of the northern South China Sea.</title>
        <authorList>
            <person name="Dong C."/>
        </authorList>
    </citation>
    <scope>NUCLEOTIDE SEQUENCE [LARGE SCALE GENOMIC DNA]</scope>
    <source>
        <strain evidence="1 2">IMCC1826</strain>
    </source>
</reference>
<keyword evidence="2" id="KW-1185">Reference proteome</keyword>
<dbReference type="RefSeq" id="WP_225674894.1">
    <property type="nucleotide sequence ID" value="NZ_JAEDAH010000058.1"/>
</dbReference>
<comment type="caution">
    <text evidence="1">The sequence shown here is derived from an EMBL/GenBank/DDBJ whole genome shotgun (WGS) entry which is preliminary data.</text>
</comment>
<dbReference type="EMBL" id="JAEDAH010000058">
    <property type="protein sequence ID" value="MCA6064174.1"/>
    <property type="molecule type" value="Genomic_DNA"/>
</dbReference>
<gene>
    <name evidence="1" type="ORF">I9W95_11210</name>
</gene>
<name>A0ABS7ZR27_9GAMM</name>
<sequence length="51" mass="6007">MANPSQKNDLLKKSPARRWRNRPEECDICRVTGGWWRAQVNSGDMLNGWYN</sequence>
<organism evidence="1 2">
    <name type="scientific">Thalassolituus marinus</name>
    <dbReference type="NCBI Taxonomy" id="671053"/>
    <lineage>
        <taxon>Bacteria</taxon>
        <taxon>Pseudomonadati</taxon>
        <taxon>Pseudomonadota</taxon>
        <taxon>Gammaproteobacteria</taxon>
        <taxon>Oceanospirillales</taxon>
        <taxon>Oceanospirillaceae</taxon>
        <taxon>Thalassolituus</taxon>
    </lineage>
</organism>
<evidence type="ECO:0000313" key="1">
    <source>
        <dbReference type="EMBL" id="MCA6064174.1"/>
    </source>
</evidence>